<gene>
    <name evidence="1" type="ORF">IFM89_013657</name>
</gene>
<proteinExistence type="predicted"/>
<dbReference type="Proteomes" id="UP000631114">
    <property type="component" value="Unassembled WGS sequence"/>
</dbReference>
<evidence type="ECO:0000313" key="1">
    <source>
        <dbReference type="EMBL" id="KAF9620631.1"/>
    </source>
</evidence>
<feature type="non-terminal residue" evidence="1">
    <location>
        <position position="101"/>
    </location>
</feature>
<sequence length="101" mass="11396">MLIFRLLELRTTQENSETVQRVVSLIPISPRSEALSSEKDKLLALKADSHGHLPDSRVYNVAPQLIQTALTSNVLHFVVTGISEFANLIEKRMRNVEDNIK</sequence>
<evidence type="ECO:0000313" key="2">
    <source>
        <dbReference type="Proteomes" id="UP000631114"/>
    </source>
</evidence>
<accession>A0A835IMV2</accession>
<dbReference type="AlphaFoldDB" id="A0A835IMV2"/>
<reference evidence="1 2" key="1">
    <citation type="submission" date="2020-10" db="EMBL/GenBank/DDBJ databases">
        <title>The Coptis chinensis genome and diversification of protoberbering-type alkaloids.</title>
        <authorList>
            <person name="Wang B."/>
            <person name="Shu S."/>
            <person name="Song C."/>
            <person name="Liu Y."/>
        </authorList>
    </citation>
    <scope>NUCLEOTIDE SEQUENCE [LARGE SCALE GENOMIC DNA]</scope>
    <source>
        <strain evidence="1">HL-2020</strain>
        <tissue evidence="1">Leaf</tissue>
    </source>
</reference>
<keyword evidence="2" id="KW-1185">Reference proteome</keyword>
<organism evidence="1 2">
    <name type="scientific">Coptis chinensis</name>
    <dbReference type="NCBI Taxonomy" id="261450"/>
    <lineage>
        <taxon>Eukaryota</taxon>
        <taxon>Viridiplantae</taxon>
        <taxon>Streptophyta</taxon>
        <taxon>Embryophyta</taxon>
        <taxon>Tracheophyta</taxon>
        <taxon>Spermatophyta</taxon>
        <taxon>Magnoliopsida</taxon>
        <taxon>Ranunculales</taxon>
        <taxon>Ranunculaceae</taxon>
        <taxon>Coptidoideae</taxon>
        <taxon>Coptis</taxon>
    </lineage>
</organism>
<comment type="caution">
    <text evidence="1">The sequence shown here is derived from an EMBL/GenBank/DDBJ whole genome shotgun (WGS) entry which is preliminary data.</text>
</comment>
<protein>
    <submittedName>
        <fullName evidence="1">Uncharacterized protein</fullName>
    </submittedName>
</protein>
<dbReference type="EMBL" id="JADFTS010000002">
    <property type="protein sequence ID" value="KAF9620631.1"/>
    <property type="molecule type" value="Genomic_DNA"/>
</dbReference>
<name>A0A835IMV2_9MAGN</name>